<evidence type="ECO:0000256" key="3">
    <source>
        <dbReference type="ARBA" id="ARBA00008695"/>
    </source>
</evidence>
<dbReference type="InterPro" id="IPR017850">
    <property type="entry name" value="Alkaline_phosphatase_core_sf"/>
</dbReference>
<dbReference type="EMBL" id="CABFWN010000006">
    <property type="protein sequence ID" value="VUG20214.1"/>
    <property type="molecule type" value="Genomic_DNA"/>
</dbReference>
<evidence type="ECO:0000256" key="1">
    <source>
        <dbReference type="ARBA" id="ARBA00004477"/>
    </source>
</evidence>
<keyword evidence="7" id="KW-0256">Endoplasmic reticulum</keyword>
<comment type="subcellular location">
    <subcellularLocation>
        <location evidence="1">Endoplasmic reticulum membrane</location>
        <topology evidence="1">Multi-pass membrane protein</topology>
    </subcellularLocation>
</comment>
<gene>
    <name evidence="13" type="primary">GPI13</name>
    <name evidence="13" type="ORF">DEBR0S6_10528G</name>
</gene>
<feature type="transmembrane region" description="Helical" evidence="12">
    <location>
        <begin position="798"/>
        <end position="816"/>
    </location>
</feature>
<dbReference type="Proteomes" id="UP000478008">
    <property type="component" value="Unassembled WGS sequence"/>
</dbReference>
<evidence type="ECO:0000256" key="12">
    <source>
        <dbReference type="SAM" id="Phobius"/>
    </source>
</evidence>
<evidence type="ECO:0000256" key="9">
    <source>
        <dbReference type="ARBA" id="ARBA00023136"/>
    </source>
</evidence>
<protein>
    <submittedName>
        <fullName evidence="13">DEBR0S6_10528g1_1</fullName>
    </submittedName>
</protein>
<feature type="transmembrane region" description="Helical" evidence="12">
    <location>
        <begin position="971"/>
        <end position="994"/>
    </location>
</feature>
<dbReference type="InterPro" id="IPR039524">
    <property type="entry name" value="PIGO/GPI13"/>
</dbReference>
<organism evidence="13 14">
    <name type="scientific">Dekkera bruxellensis</name>
    <name type="common">Brettanomyces custersii</name>
    <dbReference type="NCBI Taxonomy" id="5007"/>
    <lineage>
        <taxon>Eukaryota</taxon>
        <taxon>Fungi</taxon>
        <taxon>Dikarya</taxon>
        <taxon>Ascomycota</taxon>
        <taxon>Saccharomycotina</taxon>
        <taxon>Pichiomycetes</taxon>
        <taxon>Pichiales</taxon>
        <taxon>Pichiaceae</taxon>
        <taxon>Brettanomyces</taxon>
    </lineage>
</organism>
<keyword evidence="6 12" id="KW-0812">Transmembrane</keyword>
<dbReference type="GO" id="GO:0005789">
    <property type="term" value="C:endoplasmic reticulum membrane"/>
    <property type="evidence" value="ECO:0007669"/>
    <property type="project" value="UniProtKB-SubCell"/>
</dbReference>
<keyword evidence="5" id="KW-0808">Transferase</keyword>
<feature type="transmembrane region" description="Helical" evidence="12">
    <location>
        <begin position="710"/>
        <end position="730"/>
    </location>
</feature>
<evidence type="ECO:0000313" key="14">
    <source>
        <dbReference type="Proteomes" id="UP000478008"/>
    </source>
</evidence>
<feature type="transmembrane region" description="Helical" evidence="12">
    <location>
        <begin position="46"/>
        <end position="70"/>
    </location>
</feature>
<dbReference type="AlphaFoldDB" id="A0A7D9D0G7"/>
<evidence type="ECO:0000256" key="7">
    <source>
        <dbReference type="ARBA" id="ARBA00022824"/>
    </source>
</evidence>
<feature type="region of interest" description="Disordered" evidence="11">
    <location>
        <begin position="453"/>
        <end position="476"/>
    </location>
</feature>
<feature type="compositionally biased region" description="Polar residues" evidence="11">
    <location>
        <begin position="462"/>
        <end position="472"/>
    </location>
</feature>
<feature type="transmembrane region" description="Helical" evidence="12">
    <location>
        <begin position="837"/>
        <end position="858"/>
    </location>
</feature>
<feature type="transmembrane region" description="Helical" evidence="12">
    <location>
        <begin position="575"/>
        <end position="597"/>
    </location>
</feature>
<reference evidence="13 14" key="1">
    <citation type="submission" date="2019-07" db="EMBL/GenBank/DDBJ databases">
        <authorList>
            <person name="Friedrich A."/>
            <person name="Schacherer J."/>
        </authorList>
    </citation>
    <scope>NUCLEOTIDE SEQUENCE [LARGE SCALE GENOMIC DNA]</scope>
</reference>
<dbReference type="GO" id="GO:0006506">
    <property type="term" value="P:GPI anchor biosynthetic process"/>
    <property type="evidence" value="ECO:0007669"/>
    <property type="project" value="UniProtKB-UniPathway"/>
</dbReference>
<feature type="transmembrane region" description="Helical" evidence="12">
    <location>
        <begin position="547"/>
        <end position="569"/>
    </location>
</feature>
<keyword evidence="10" id="KW-0325">Glycoprotein</keyword>
<evidence type="ECO:0000256" key="11">
    <source>
        <dbReference type="SAM" id="MobiDB-lite"/>
    </source>
</evidence>
<feature type="transmembrane region" description="Helical" evidence="12">
    <location>
        <begin position="864"/>
        <end position="885"/>
    </location>
</feature>
<dbReference type="PANTHER" id="PTHR23071">
    <property type="entry name" value="PHOSPHATIDYLINOSITOL GLYCAN"/>
    <property type="match status" value="1"/>
</dbReference>
<dbReference type="UniPathway" id="UPA00196"/>
<evidence type="ECO:0000256" key="10">
    <source>
        <dbReference type="ARBA" id="ARBA00023180"/>
    </source>
</evidence>
<dbReference type="CDD" id="cd16023">
    <property type="entry name" value="GPI_EPT_3"/>
    <property type="match status" value="1"/>
</dbReference>
<dbReference type="GO" id="GO:0051377">
    <property type="term" value="F:mannose-ethanolamine phosphotransferase activity"/>
    <property type="evidence" value="ECO:0007669"/>
    <property type="project" value="InterPro"/>
</dbReference>
<name>A0A7D9D0G7_DEKBR</name>
<feature type="transmembrane region" description="Helical" evidence="12">
    <location>
        <begin position="514"/>
        <end position="535"/>
    </location>
</feature>
<feature type="transmembrane region" description="Helical" evidence="12">
    <location>
        <begin position="645"/>
        <end position="662"/>
    </location>
</feature>
<comment type="similarity">
    <text evidence="3">Belongs to the PIGG/PIGN/PIGO family. PIGO subfamily.</text>
</comment>
<keyword evidence="9 12" id="KW-0472">Membrane</keyword>
<dbReference type="InterPro" id="IPR037675">
    <property type="entry name" value="PIG-O_N"/>
</dbReference>
<dbReference type="SUPFAM" id="SSF53649">
    <property type="entry name" value="Alkaline phosphatase-like"/>
    <property type="match status" value="1"/>
</dbReference>
<evidence type="ECO:0000256" key="8">
    <source>
        <dbReference type="ARBA" id="ARBA00022989"/>
    </source>
</evidence>
<feature type="transmembrane region" description="Helical" evidence="12">
    <location>
        <begin position="892"/>
        <end position="914"/>
    </location>
</feature>
<feature type="transmembrane region" description="Helical" evidence="12">
    <location>
        <begin position="618"/>
        <end position="639"/>
    </location>
</feature>
<keyword evidence="8 12" id="KW-1133">Transmembrane helix</keyword>
<dbReference type="Pfam" id="PF01663">
    <property type="entry name" value="Phosphodiest"/>
    <property type="match status" value="1"/>
</dbReference>
<feature type="transmembrane region" description="Helical" evidence="12">
    <location>
        <begin position="1014"/>
        <end position="1037"/>
    </location>
</feature>
<comment type="pathway">
    <text evidence="2">Glycolipid biosynthesis; glycosylphosphatidylinositol-anchor biosynthesis.</text>
</comment>
<evidence type="ECO:0000256" key="2">
    <source>
        <dbReference type="ARBA" id="ARBA00004687"/>
    </source>
</evidence>
<feature type="transmembrane region" description="Helical" evidence="12">
    <location>
        <begin position="934"/>
        <end position="959"/>
    </location>
</feature>
<accession>A0A7D9D0G7</accession>
<evidence type="ECO:0000256" key="6">
    <source>
        <dbReference type="ARBA" id="ARBA00022692"/>
    </source>
</evidence>
<keyword evidence="14" id="KW-1185">Reference proteome</keyword>
<evidence type="ECO:0000256" key="5">
    <source>
        <dbReference type="ARBA" id="ARBA00022679"/>
    </source>
</evidence>
<keyword evidence="4" id="KW-0337">GPI-anchor biosynthesis</keyword>
<dbReference type="PANTHER" id="PTHR23071:SF1">
    <property type="entry name" value="GPI ETHANOLAMINE PHOSPHATE TRANSFERASE 3"/>
    <property type="match status" value="1"/>
</dbReference>
<feature type="transmembrane region" description="Helical" evidence="12">
    <location>
        <begin position="742"/>
        <end position="761"/>
    </location>
</feature>
<proteinExistence type="inferred from homology"/>
<dbReference type="InterPro" id="IPR002591">
    <property type="entry name" value="Phosphodiest/P_Trfase"/>
</dbReference>
<evidence type="ECO:0000313" key="13">
    <source>
        <dbReference type="EMBL" id="VUG20214.1"/>
    </source>
</evidence>
<dbReference type="Gene3D" id="3.40.720.10">
    <property type="entry name" value="Alkaline Phosphatase, subunit A"/>
    <property type="match status" value="1"/>
</dbReference>
<sequence length="1050" mass="118227">MDAINSKMKPIQTDRDAEIWQQQQQMQMEKERYVYRGKKLKESNKNYFRVLFLLAVLQMIAIAFFTRGFLLSREVLPNRSTCIEQQGSETCFRPKKPFKKAIILLIDALRFDFTIPTEEDGLSYHNELQVLYETAERHPENAVLLKFLADPPTTTLQRLKGLTTGSLPTFVDAGSNFNGDTILEDNLIRQLYEQGRRVAFAGDDTWDALFGPYLYRNLTFPYESLNVWDLYTVDEGVTQHVESMLEHNSTAWDVLVGHFLGVDHCGHRYGPGHEAMRGKLRQLDSVIRRVMHKMDNDTVLFVFGDHGMDATGNHGGETAAELESALFMYSKRAYFGHLDGAKYDISRGGSNYRAVDQIDFVPTASLLLGVPVPYNSLGRPIAEAFLGPSGRDFGNLARAMSICSSQINLYRHTQGELASDGEVNAMYAELGGNGNSFKSEDSSKYEESFKYEKAGENENSSKYENPSKYQRTAHNENPSKYDKATHYIKQASQYQQESLRRCKQRWATFDDANIAIGLLLLAISWFLLIVYSKMIPSVVIAQLNPQFLFSSLVLMLVYTVLLASFVFVFRPARLPLPWALLLGVALGISNGIFAPVMDRYSVPWLAGQLRDNLIQDGWTYFALFVLLLHTLVFASNSFVVWEDRIVSFWLVTFGICAFFKSFQVLNRRARYLGAFHSLVFVVLTRAVSQIRLCREEQAGNCLSTFVTTPYAVAGLYVVAVVLPKLVAAFFRAADCYQGAAPVWISTGFRAMLFLNAFTWTFELFEHDPALISSLIPPSSHSLLASLSSPFFLKTARLTLARIVIGVSLVAANFGWANGPLCVKIDIQDRPKRAKITGYGNAYGSSYFLLFLNLLAATMEASRPMAALSLAVFTYQLLTLLELVHVLNIRTNLVSAVVLTLLAYLHFFTTGHQATLQSIHWDSAFLLSDSITFPFTHLAVVLDTFAPFLLAALATPLLIVWRRPPSGHPLTIFSKIVEVATSFLVCQVSLTWASMLMTNHFRRHLMVWKIFAPRYMLNGMVLIVLNLVVVFVCVGFAAPRVIRRWYDAFGA</sequence>
<evidence type="ECO:0000256" key="4">
    <source>
        <dbReference type="ARBA" id="ARBA00022502"/>
    </source>
</evidence>